<comment type="caution">
    <text evidence="2">The sequence shown here is derived from an EMBL/GenBank/DDBJ whole genome shotgun (WGS) entry which is preliminary data.</text>
</comment>
<protein>
    <recommendedName>
        <fullName evidence="1">FlgO domain-containing protein</fullName>
    </recommendedName>
</protein>
<keyword evidence="3" id="KW-1185">Reference proteome</keyword>
<name>A0ABQ6H786_9GAMM</name>
<dbReference type="Pfam" id="PF17680">
    <property type="entry name" value="FlgO"/>
    <property type="match status" value="1"/>
</dbReference>
<evidence type="ECO:0000313" key="3">
    <source>
        <dbReference type="Proteomes" id="UP001157133"/>
    </source>
</evidence>
<evidence type="ECO:0000259" key="1">
    <source>
        <dbReference type="Pfam" id="PF17680"/>
    </source>
</evidence>
<gene>
    <name evidence="2" type="ORF">theurythT_28170</name>
</gene>
<dbReference type="PROSITE" id="PS51257">
    <property type="entry name" value="PROKAR_LIPOPROTEIN"/>
    <property type="match status" value="1"/>
</dbReference>
<proteinExistence type="predicted"/>
<evidence type="ECO:0000313" key="2">
    <source>
        <dbReference type="EMBL" id="GLX83364.1"/>
    </source>
</evidence>
<reference evidence="2 3" key="1">
    <citation type="submission" date="2023-03" db="EMBL/GenBank/DDBJ databases">
        <title>Draft genome sequence of Thalassotalea eurytherma JCM 18482T.</title>
        <authorList>
            <person name="Sawabe T."/>
        </authorList>
    </citation>
    <scope>NUCLEOTIDE SEQUENCE [LARGE SCALE GENOMIC DNA]</scope>
    <source>
        <strain evidence="2 3">JCM 18482</strain>
    </source>
</reference>
<accession>A0ABQ6H786</accession>
<dbReference type="Proteomes" id="UP001157133">
    <property type="component" value="Unassembled WGS sequence"/>
</dbReference>
<dbReference type="InterPro" id="IPR041215">
    <property type="entry name" value="FlgO_dom"/>
</dbReference>
<organism evidence="2 3">
    <name type="scientific">Thalassotalea eurytherma</name>
    <dbReference type="NCBI Taxonomy" id="1144278"/>
    <lineage>
        <taxon>Bacteria</taxon>
        <taxon>Pseudomonadati</taxon>
        <taxon>Pseudomonadota</taxon>
        <taxon>Gammaproteobacteria</taxon>
        <taxon>Alteromonadales</taxon>
        <taxon>Colwelliaceae</taxon>
        <taxon>Thalassotalea</taxon>
    </lineage>
</organism>
<sequence>MRFLIGALSLTLLVACTSMQSEEEYGYFAEHSQDESTEHLAREIDKDELPSHQLNNIVAGLTEQMLETSSFVNPNTPVAVASFVNLSDLESTNWLGNQLAESFMHHLQQNGLVVVDYKSTGFFRVTPEGDFVFSRNYEELSQRQIIDYVVTGTMVEQAEGYIVNARMIGMMSHVVVASAQTFVPRWAMGREVDKQNRIVKDGVTILPLEDYDEDRWVKIEK</sequence>
<dbReference type="EMBL" id="BSSU01000015">
    <property type="protein sequence ID" value="GLX83364.1"/>
    <property type="molecule type" value="Genomic_DNA"/>
</dbReference>
<feature type="domain" description="FlgO" evidence="1">
    <location>
        <begin position="61"/>
        <end position="185"/>
    </location>
</feature>
<dbReference type="RefSeq" id="WP_284208794.1">
    <property type="nucleotide sequence ID" value="NZ_BSSU01000015.1"/>
</dbReference>